<comment type="caution">
    <text evidence="1">The sequence shown here is derived from an EMBL/GenBank/DDBJ whole genome shotgun (WGS) entry which is preliminary data.</text>
</comment>
<name>A0A9P8LJJ0_9PEZI</name>
<sequence length="224" mass="24612">MKQSLLNSLSLRHRRLCRSCLAVPLVQHTLQPSSPTPPPSESFTFTAPAYLRGPCSCVDSVWLCQPCGKTLYSEDIKYHDAWAWRERYSTSFGLVGIGEGIEGVRCGRGATCTAAELTLIESECDPTTKSLEMGWVITPSGEEIPGQGYLIREIEGIGGVMKKKLMRKQLIGAVVAGNASGEAGGNGQMVRREYLGREVRGEQRSWCGWCERVIPGRNDVTEPF</sequence>
<protein>
    <submittedName>
        <fullName evidence="1">Uncharacterized protein</fullName>
    </submittedName>
</protein>
<keyword evidence="2" id="KW-1185">Reference proteome</keyword>
<proteinExistence type="predicted"/>
<dbReference type="EMBL" id="JAGHQM010000004">
    <property type="protein sequence ID" value="KAH0566502.1"/>
    <property type="molecule type" value="Genomic_DNA"/>
</dbReference>
<organism evidence="1 2">
    <name type="scientific">Trichoglossum hirsutum</name>
    <dbReference type="NCBI Taxonomy" id="265104"/>
    <lineage>
        <taxon>Eukaryota</taxon>
        <taxon>Fungi</taxon>
        <taxon>Dikarya</taxon>
        <taxon>Ascomycota</taxon>
        <taxon>Pezizomycotina</taxon>
        <taxon>Geoglossomycetes</taxon>
        <taxon>Geoglossales</taxon>
        <taxon>Geoglossaceae</taxon>
        <taxon>Trichoglossum</taxon>
    </lineage>
</organism>
<reference evidence="1" key="1">
    <citation type="submission" date="2021-03" db="EMBL/GenBank/DDBJ databases">
        <title>Comparative genomics and phylogenomic investigation of the class Geoglossomycetes provide insights into ecological specialization and systematics.</title>
        <authorList>
            <person name="Melie T."/>
            <person name="Pirro S."/>
            <person name="Miller A.N."/>
            <person name="Quandt A."/>
        </authorList>
    </citation>
    <scope>NUCLEOTIDE SEQUENCE</scope>
    <source>
        <strain evidence="1">CAQ_001_2017</strain>
    </source>
</reference>
<dbReference type="Proteomes" id="UP000750711">
    <property type="component" value="Unassembled WGS sequence"/>
</dbReference>
<evidence type="ECO:0000313" key="2">
    <source>
        <dbReference type="Proteomes" id="UP000750711"/>
    </source>
</evidence>
<evidence type="ECO:0000313" key="1">
    <source>
        <dbReference type="EMBL" id="KAH0566502.1"/>
    </source>
</evidence>
<dbReference type="AlphaFoldDB" id="A0A9P8LJJ0"/>
<accession>A0A9P8LJJ0</accession>
<gene>
    <name evidence="1" type="ORF">GP486_000083</name>
</gene>